<dbReference type="GeneID" id="4391147"/>
<keyword evidence="2" id="KW-0812">Transmembrane</keyword>
<gene>
    <name evidence="3" type="ORF">CHGG_06625</name>
</gene>
<dbReference type="OMA" id="WKAAVWT"/>
<dbReference type="eggNOG" id="ENOG502SWZV">
    <property type="taxonomic scope" value="Eukaryota"/>
</dbReference>
<dbReference type="RefSeq" id="XP_001222720.1">
    <property type="nucleotide sequence ID" value="XM_001222719.1"/>
</dbReference>
<organism evidence="3 4">
    <name type="scientific">Chaetomium globosum (strain ATCC 6205 / CBS 148.51 / DSM 1962 / NBRC 6347 / NRRL 1970)</name>
    <name type="common">Soil fungus</name>
    <dbReference type="NCBI Taxonomy" id="306901"/>
    <lineage>
        <taxon>Eukaryota</taxon>
        <taxon>Fungi</taxon>
        <taxon>Dikarya</taxon>
        <taxon>Ascomycota</taxon>
        <taxon>Pezizomycotina</taxon>
        <taxon>Sordariomycetes</taxon>
        <taxon>Sordariomycetidae</taxon>
        <taxon>Sordariales</taxon>
        <taxon>Chaetomiaceae</taxon>
        <taxon>Chaetomium</taxon>
    </lineage>
</organism>
<dbReference type="VEuPathDB" id="FungiDB:CHGG_06625"/>
<dbReference type="OrthoDB" id="5428081at2759"/>
<evidence type="ECO:0000256" key="2">
    <source>
        <dbReference type="SAM" id="Phobius"/>
    </source>
</evidence>
<keyword evidence="4" id="KW-1185">Reference proteome</keyword>
<protein>
    <submittedName>
        <fullName evidence="3">Uncharacterized protein</fullName>
    </submittedName>
</protein>
<feature type="transmembrane region" description="Helical" evidence="2">
    <location>
        <begin position="82"/>
        <end position="101"/>
    </location>
</feature>
<dbReference type="EMBL" id="CH408031">
    <property type="protein sequence ID" value="EAQ90006.1"/>
    <property type="molecule type" value="Genomic_DNA"/>
</dbReference>
<keyword evidence="2" id="KW-0472">Membrane</keyword>
<feature type="region of interest" description="Disordered" evidence="1">
    <location>
        <begin position="138"/>
        <end position="157"/>
    </location>
</feature>
<accession>Q2H3Z0</accession>
<feature type="region of interest" description="Disordered" evidence="1">
    <location>
        <begin position="1"/>
        <end position="74"/>
    </location>
</feature>
<dbReference type="HOGENOM" id="CLU_1677666_0_0_1"/>
<sequence>MLQPFSKTAVAVTTRAATRRAPTAKPATASRPFSSSSQSQSRSPPPTSSTRPTRTTTRTTATTEAQAQAQAKAEATQKIRRIILTVSFAAVIFTGTIYGAGLKTQQEWKAEKKKVQEASVDEKVAMLERQKLDMLRQKTEIESKVANPAKGGRGGGQ</sequence>
<evidence type="ECO:0000313" key="4">
    <source>
        <dbReference type="Proteomes" id="UP000001056"/>
    </source>
</evidence>
<evidence type="ECO:0000256" key="1">
    <source>
        <dbReference type="SAM" id="MobiDB-lite"/>
    </source>
</evidence>
<evidence type="ECO:0000313" key="3">
    <source>
        <dbReference type="EMBL" id="EAQ90006.1"/>
    </source>
</evidence>
<keyword evidence="2" id="KW-1133">Transmembrane helix</keyword>
<reference evidence="4" key="1">
    <citation type="journal article" date="2015" name="Genome Announc.">
        <title>Draft genome sequence of the cellulolytic fungus Chaetomium globosum.</title>
        <authorList>
            <person name="Cuomo C.A."/>
            <person name="Untereiner W.A."/>
            <person name="Ma L.-J."/>
            <person name="Grabherr M."/>
            <person name="Birren B.W."/>
        </authorList>
    </citation>
    <scope>NUCLEOTIDE SEQUENCE [LARGE SCALE GENOMIC DNA]</scope>
    <source>
        <strain evidence="4">ATCC 6205 / CBS 148.51 / DSM 1962 / NBRC 6347 / NRRL 1970</strain>
    </source>
</reference>
<proteinExistence type="predicted"/>
<dbReference type="InParanoid" id="Q2H3Z0"/>
<name>Q2H3Z0_CHAGB</name>
<dbReference type="Proteomes" id="UP000001056">
    <property type="component" value="Unassembled WGS sequence"/>
</dbReference>
<dbReference type="AlphaFoldDB" id="Q2H3Z0"/>